<dbReference type="GO" id="GO:0000981">
    <property type="term" value="F:DNA-binding transcription factor activity, RNA polymerase II-specific"/>
    <property type="evidence" value="ECO:0007669"/>
    <property type="project" value="TreeGrafter"/>
</dbReference>
<feature type="compositionally biased region" description="Low complexity" evidence="7">
    <location>
        <begin position="471"/>
        <end position="489"/>
    </location>
</feature>
<evidence type="ECO:0000256" key="6">
    <source>
        <dbReference type="PROSITE-ProRule" id="PRU00042"/>
    </source>
</evidence>
<feature type="region of interest" description="Disordered" evidence="7">
    <location>
        <begin position="161"/>
        <end position="193"/>
    </location>
</feature>
<dbReference type="InParanoid" id="A0A151GG23"/>
<keyword evidence="3 6" id="KW-0863">Zinc-finger</keyword>
<dbReference type="GO" id="GO:0000785">
    <property type="term" value="C:chromatin"/>
    <property type="evidence" value="ECO:0007669"/>
    <property type="project" value="TreeGrafter"/>
</dbReference>
<keyword evidence="4" id="KW-0862">Zinc</keyword>
<evidence type="ECO:0000256" key="2">
    <source>
        <dbReference type="ARBA" id="ARBA00022737"/>
    </source>
</evidence>
<evidence type="ECO:0000256" key="1">
    <source>
        <dbReference type="ARBA" id="ARBA00022723"/>
    </source>
</evidence>
<dbReference type="PROSITE" id="PS00028">
    <property type="entry name" value="ZINC_FINGER_C2H2_1"/>
    <property type="match status" value="1"/>
</dbReference>
<organism evidence="9 10">
    <name type="scientific">Drechmeria coniospora</name>
    <name type="common">Nematophagous fungus</name>
    <name type="synonym">Meria coniospora</name>
    <dbReference type="NCBI Taxonomy" id="98403"/>
    <lineage>
        <taxon>Eukaryota</taxon>
        <taxon>Fungi</taxon>
        <taxon>Dikarya</taxon>
        <taxon>Ascomycota</taxon>
        <taxon>Pezizomycotina</taxon>
        <taxon>Sordariomycetes</taxon>
        <taxon>Hypocreomycetidae</taxon>
        <taxon>Hypocreales</taxon>
        <taxon>Ophiocordycipitaceae</taxon>
        <taxon>Drechmeria</taxon>
    </lineage>
</organism>
<dbReference type="SUPFAM" id="SSF57667">
    <property type="entry name" value="beta-beta-alpha zinc fingers"/>
    <property type="match status" value="1"/>
</dbReference>
<feature type="region of interest" description="Disordered" evidence="7">
    <location>
        <begin position="446"/>
        <end position="523"/>
    </location>
</feature>
<evidence type="ECO:0000313" key="9">
    <source>
        <dbReference type="EMBL" id="KYK55991.1"/>
    </source>
</evidence>
<dbReference type="FunFam" id="3.30.160.60:FF:001075">
    <property type="entry name" value="Zinc finger, C2H2-type/integrase, DNA-binding protein"/>
    <property type="match status" value="1"/>
</dbReference>
<proteinExistence type="predicted"/>
<feature type="compositionally biased region" description="Polar residues" evidence="7">
    <location>
        <begin position="322"/>
        <end position="340"/>
    </location>
</feature>
<keyword evidence="2" id="KW-0677">Repeat</keyword>
<reference evidence="9 10" key="1">
    <citation type="journal article" date="2016" name="Sci. Rep.">
        <title>Insights into Adaptations to a Near-Obligate Nematode Endoparasitic Lifestyle from the Finished Genome of Drechmeria coniospora.</title>
        <authorList>
            <person name="Zhang L."/>
            <person name="Zhou Z."/>
            <person name="Guo Q."/>
            <person name="Fokkens L."/>
            <person name="Miskei M."/>
            <person name="Pocsi I."/>
            <person name="Zhang W."/>
            <person name="Chen M."/>
            <person name="Wang L."/>
            <person name="Sun Y."/>
            <person name="Donzelli B.G."/>
            <person name="Gibson D.M."/>
            <person name="Nelson D.R."/>
            <person name="Luo J.G."/>
            <person name="Rep M."/>
            <person name="Liu H."/>
            <person name="Yang S."/>
            <person name="Wang J."/>
            <person name="Krasnoff S.B."/>
            <person name="Xu Y."/>
            <person name="Molnar I."/>
            <person name="Lin M."/>
        </authorList>
    </citation>
    <scope>NUCLEOTIDE SEQUENCE [LARGE SCALE GENOMIC DNA]</scope>
    <source>
        <strain evidence="9 10">ARSEF 6962</strain>
    </source>
</reference>
<feature type="compositionally biased region" description="Basic and acidic residues" evidence="7">
    <location>
        <begin position="497"/>
        <end position="506"/>
    </location>
</feature>
<feature type="compositionally biased region" description="Low complexity" evidence="7">
    <location>
        <begin position="295"/>
        <end position="316"/>
    </location>
</feature>
<dbReference type="EMBL" id="LAYC01000003">
    <property type="protein sequence ID" value="KYK55991.1"/>
    <property type="molecule type" value="Genomic_DNA"/>
</dbReference>
<feature type="region of interest" description="Disordered" evidence="7">
    <location>
        <begin position="279"/>
        <end position="394"/>
    </location>
</feature>
<dbReference type="PROSITE" id="PS50157">
    <property type="entry name" value="ZINC_FINGER_C2H2_2"/>
    <property type="match status" value="2"/>
</dbReference>
<sequence>MDEPRHPSTCAHSPTRYSAVRPRRFWQRKLSCPARLRSDLHYGDLRHVGLVKTPSSLHPPSAALHLESLILADQPPRPHPFHILSSLPSPNLQTLIIFTLLYFLFFPFALGSSRRPTATSPFTSAGSFPSPRHALHLASPRLASPRLASPRLVSVLSRPVPSRLVPSSNPSGNSARSNRADEGSRVGSTGRSIFYPRLPSRHRIQLPSVPSSPHLATFAPSSCSLAPWLPARRSIISISSSAPAPAPAPVPPGQGKISGTAMQVRDAAGRQVSLLNDDGAHYRNQQPPSLHGTNRLLPRPDASPRSSSSSPITPELLRSDSYDSQMSNDPISPLTPSTDFSFPRGAIFPVGSQSAKRPPTYMSSSRSTSFDDDSTSAAAATAEQRPGKRYPCRYRDSHGCEKTFTTSGHASRHSKIHTAEKAVQCTHAGCQKKFTRADNMKQHLETHYKDKSRSSGGARAHKAMLSDSRRNSSASSRSRSSTATNPASAGSLTSRDGPPREAHERQYPPLRPDGAAASWDVPGSTLGSLNRPVVARNPSSGLDALALAVECQAAGSAHGMPCCETRGPERFEYRVHRVGARTTTWKGEISAAEHSRPTSPRLDWKRCRGRHVQSAASYLAALGRIFHLCLLTDSAFPALVHRFSISRGPKLGPKRDHVAHEQTQGA</sequence>
<dbReference type="InterPro" id="IPR013087">
    <property type="entry name" value="Znf_C2H2_type"/>
</dbReference>
<dbReference type="Proteomes" id="UP000076580">
    <property type="component" value="Chromosome 03"/>
</dbReference>
<evidence type="ECO:0000256" key="5">
    <source>
        <dbReference type="ARBA" id="ARBA00044085"/>
    </source>
</evidence>
<dbReference type="GeneID" id="63720599"/>
<dbReference type="Gene3D" id="3.30.160.60">
    <property type="entry name" value="Classic Zinc Finger"/>
    <property type="match status" value="2"/>
</dbReference>
<feature type="domain" description="C2H2-type" evidence="8">
    <location>
        <begin position="390"/>
        <end position="422"/>
    </location>
</feature>
<feature type="domain" description="C2H2-type" evidence="8">
    <location>
        <begin position="423"/>
        <end position="452"/>
    </location>
</feature>
<evidence type="ECO:0000256" key="4">
    <source>
        <dbReference type="ARBA" id="ARBA00022833"/>
    </source>
</evidence>
<dbReference type="SMART" id="SM00355">
    <property type="entry name" value="ZnF_C2H2"/>
    <property type="match status" value="2"/>
</dbReference>
<protein>
    <recommendedName>
        <fullName evidence="5">C2H2 type master regulator of conidiophore development brlA</fullName>
    </recommendedName>
</protein>
<gene>
    <name evidence="9" type="ORF">DCS_07956</name>
</gene>
<keyword evidence="1" id="KW-0479">Metal-binding</keyword>
<evidence type="ECO:0000313" key="10">
    <source>
        <dbReference type="Proteomes" id="UP000076580"/>
    </source>
</evidence>
<name>A0A151GG23_DRECN</name>
<dbReference type="STRING" id="98403.A0A151GG23"/>
<evidence type="ECO:0000256" key="3">
    <source>
        <dbReference type="ARBA" id="ARBA00022771"/>
    </source>
</evidence>
<dbReference type="InterPro" id="IPR036236">
    <property type="entry name" value="Znf_C2H2_sf"/>
</dbReference>
<evidence type="ECO:0000259" key="8">
    <source>
        <dbReference type="PROSITE" id="PS50157"/>
    </source>
</evidence>
<dbReference type="AlphaFoldDB" id="A0A151GG23"/>
<dbReference type="PANTHER" id="PTHR14003:SF19">
    <property type="entry name" value="YY2 TRANSCRIPTION FACTOR"/>
    <property type="match status" value="1"/>
</dbReference>
<dbReference type="GO" id="GO:0008270">
    <property type="term" value="F:zinc ion binding"/>
    <property type="evidence" value="ECO:0007669"/>
    <property type="project" value="UniProtKB-KW"/>
</dbReference>
<dbReference type="PANTHER" id="PTHR14003">
    <property type="entry name" value="TRANSCRIPTIONAL REPRESSOR PROTEIN YY"/>
    <property type="match status" value="1"/>
</dbReference>
<comment type="caution">
    <text evidence="9">The sequence shown here is derived from an EMBL/GenBank/DDBJ whole genome shotgun (WGS) entry which is preliminary data.</text>
</comment>
<accession>A0A151GG23</accession>
<keyword evidence="10" id="KW-1185">Reference proteome</keyword>
<evidence type="ECO:0000256" key="7">
    <source>
        <dbReference type="SAM" id="MobiDB-lite"/>
    </source>
</evidence>
<dbReference type="RefSeq" id="XP_040655343.1">
    <property type="nucleotide sequence ID" value="XM_040805239.1"/>
</dbReference>
<dbReference type="GO" id="GO:0005667">
    <property type="term" value="C:transcription regulator complex"/>
    <property type="evidence" value="ECO:0007669"/>
    <property type="project" value="TreeGrafter"/>
</dbReference>
<dbReference type="GO" id="GO:0000978">
    <property type="term" value="F:RNA polymerase II cis-regulatory region sequence-specific DNA binding"/>
    <property type="evidence" value="ECO:0007669"/>
    <property type="project" value="TreeGrafter"/>
</dbReference>
<feature type="compositionally biased region" description="Polar residues" evidence="7">
    <location>
        <begin position="283"/>
        <end position="292"/>
    </location>
</feature>